<feature type="signal peptide" evidence="2">
    <location>
        <begin position="1"/>
        <end position="31"/>
    </location>
</feature>
<sequence length="158" mass="17034">MKHPRLRKTRKMQAALFAGIVISGAAGMSHAQSGVSDRANRWVQDIFVDTNQRNQSLEKDALGWELPPGTNEEQGNRTEKGESDKTSVAPQPTDQANATEGWEAPAQGSESGSGSCKYASPEQEDFLCKMVRILYGPDTPRGPNREMDENISVGGAGG</sequence>
<feature type="compositionally biased region" description="Basic and acidic residues" evidence="1">
    <location>
        <begin position="74"/>
        <end position="85"/>
    </location>
</feature>
<feature type="region of interest" description="Disordered" evidence="1">
    <location>
        <begin position="51"/>
        <end position="120"/>
    </location>
</feature>
<protein>
    <submittedName>
        <fullName evidence="3">Uncharacterized protein</fullName>
    </submittedName>
</protein>
<accession>A0A1I0AMI4</accession>
<dbReference type="Proteomes" id="UP000183339">
    <property type="component" value="Unassembled WGS sequence"/>
</dbReference>
<dbReference type="AlphaFoldDB" id="A0A1I0AMI4"/>
<feature type="chain" id="PRO_5010253082" evidence="2">
    <location>
        <begin position="32"/>
        <end position="158"/>
    </location>
</feature>
<evidence type="ECO:0000313" key="3">
    <source>
        <dbReference type="EMBL" id="SES94947.1"/>
    </source>
</evidence>
<evidence type="ECO:0000256" key="2">
    <source>
        <dbReference type="SAM" id="SignalP"/>
    </source>
</evidence>
<feature type="compositionally biased region" description="Polar residues" evidence="1">
    <location>
        <begin position="86"/>
        <end position="98"/>
    </location>
</feature>
<gene>
    <name evidence="3" type="ORF">SAMN05216412_102296</name>
</gene>
<keyword evidence="2" id="KW-0732">Signal</keyword>
<evidence type="ECO:0000256" key="1">
    <source>
        <dbReference type="SAM" id="MobiDB-lite"/>
    </source>
</evidence>
<organism evidence="3 4">
    <name type="scientific">Nitrosospira multiformis</name>
    <dbReference type="NCBI Taxonomy" id="1231"/>
    <lineage>
        <taxon>Bacteria</taxon>
        <taxon>Pseudomonadati</taxon>
        <taxon>Pseudomonadota</taxon>
        <taxon>Betaproteobacteria</taxon>
        <taxon>Nitrosomonadales</taxon>
        <taxon>Nitrosomonadaceae</taxon>
        <taxon>Nitrosospira</taxon>
    </lineage>
</organism>
<name>A0A1I0AMI4_9PROT</name>
<dbReference type="OrthoDB" id="8565442at2"/>
<reference evidence="3 4" key="1">
    <citation type="submission" date="2016-10" db="EMBL/GenBank/DDBJ databases">
        <authorList>
            <person name="de Groot N.N."/>
        </authorList>
    </citation>
    <scope>NUCLEOTIDE SEQUENCE [LARGE SCALE GENOMIC DNA]</scope>
    <source>
        <strain evidence="3 4">Nl7</strain>
    </source>
</reference>
<evidence type="ECO:0000313" key="4">
    <source>
        <dbReference type="Proteomes" id="UP000183339"/>
    </source>
</evidence>
<dbReference type="EMBL" id="FOHI01000002">
    <property type="protein sequence ID" value="SES94947.1"/>
    <property type="molecule type" value="Genomic_DNA"/>
</dbReference>
<proteinExistence type="predicted"/>
<feature type="region of interest" description="Disordered" evidence="1">
    <location>
        <begin position="136"/>
        <end position="158"/>
    </location>
</feature>